<feature type="domain" description="CAF17 C-terminal" evidence="2">
    <location>
        <begin position="207"/>
        <end position="276"/>
    </location>
</feature>
<gene>
    <name evidence="3" type="ORF">CPA57_01235</name>
</gene>
<dbReference type="InterPro" id="IPR057460">
    <property type="entry name" value="CAF17_C"/>
</dbReference>
<dbReference type="Gene3D" id="3.30.1360.120">
    <property type="entry name" value="Probable tRNA modification gtpase trme, domain 1"/>
    <property type="match status" value="1"/>
</dbReference>
<dbReference type="Proteomes" id="UP001516390">
    <property type="component" value="Unassembled WGS sequence"/>
</dbReference>
<comment type="caution">
    <text evidence="3">The sequence shown here is derived from an EMBL/GenBank/DDBJ whole genome shotgun (WGS) entry which is preliminary data.</text>
</comment>
<protein>
    <submittedName>
        <fullName evidence="3">Glycine cleavage system protein T</fullName>
    </submittedName>
</protein>
<dbReference type="SUPFAM" id="SSF103025">
    <property type="entry name" value="Folate-binding domain"/>
    <property type="match status" value="1"/>
</dbReference>
<accession>A0ABR5ZKR1</accession>
<dbReference type="Gene3D" id="2.40.30.160">
    <property type="match status" value="1"/>
</dbReference>
<dbReference type="InterPro" id="IPR045179">
    <property type="entry name" value="YgfZ/GcvT"/>
</dbReference>
<organism evidence="3 4">
    <name type="scientific">Bombella favorum</name>
    <dbReference type="NCBI Taxonomy" id="2039164"/>
    <lineage>
        <taxon>Bacteria</taxon>
        <taxon>Pseudomonadati</taxon>
        <taxon>Pseudomonadota</taxon>
        <taxon>Alphaproteobacteria</taxon>
        <taxon>Acetobacterales</taxon>
        <taxon>Acetobacteraceae</taxon>
        <taxon>Bombella</taxon>
    </lineage>
</organism>
<evidence type="ECO:0000259" key="2">
    <source>
        <dbReference type="Pfam" id="PF25455"/>
    </source>
</evidence>
<reference evidence="3 4" key="1">
    <citation type="submission" date="2017-09" db="EMBL/GenBank/DDBJ databases">
        <authorList>
            <person name="Jakob F."/>
        </authorList>
    </citation>
    <scope>NUCLEOTIDE SEQUENCE [LARGE SCALE GENOMIC DNA]</scope>
    <source>
        <strain evidence="3 4">TMW 2.1880</strain>
    </source>
</reference>
<evidence type="ECO:0000256" key="1">
    <source>
        <dbReference type="ARBA" id="ARBA00022946"/>
    </source>
</evidence>
<dbReference type="NCBIfam" id="TIGR03317">
    <property type="entry name" value="ygfZ_signature"/>
    <property type="match status" value="1"/>
</dbReference>
<dbReference type="InterPro" id="IPR017703">
    <property type="entry name" value="YgfZ/GCV_T_CS"/>
</dbReference>
<dbReference type="PANTHER" id="PTHR22602">
    <property type="entry name" value="TRANSFERASE CAF17, MITOCHONDRIAL-RELATED"/>
    <property type="match status" value="1"/>
</dbReference>
<evidence type="ECO:0000313" key="4">
    <source>
        <dbReference type="Proteomes" id="UP001516390"/>
    </source>
</evidence>
<dbReference type="Pfam" id="PF25455">
    <property type="entry name" value="Beta-barrel_CAF17_C"/>
    <property type="match status" value="1"/>
</dbReference>
<sequence>MRTLMKRNHLSRRAVISFTGNDKTSFLNGLITNDLQTLSEQDTIWAAMLNAQGRIQALFFLWKTENALLLDLPEDQADSFLKNLRRFRLRADVQMERTEATVLTGPLDSPRPENSLVHASDPRHSALGWRAIIPASLPHDEATCCTEAESLLNRRLHLGIPADEDITPGQTLALEANMDHLHGISWTKGCYLGQEVTARTHYRGLIKRRILPISTANGDALPDSGTITLDGQDVGEIRSHAGRRGLALLHRRAWNATELQLNGQTITLNWPDWLPKAAEPSEKQDS</sequence>
<keyword evidence="1" id="KW-0809">Transit peptide</keyword>
<dbReference type="EMBL" id="NWUS01000001">
    <property type="protein sequence ID" value="MBA5724906.1"/>
    <property type="molecule type" value="Genomic_DNA"/>
</dbReference>
<dbReference type="PIRSF" id="PIRSF006487">
    <property type="entry name" value="GcvT"/>
    <property type="match status" value="1"/>
</dbReference>
<evidence type="ECO:0000313" key="3">
    <source>
        <dbReference type="EMBL" id="MBA5724906.1"/>
    </source>
</evidence>
<dbReference type="InterPro" id="IPR027266">
    <property type="entry name" value="TrmE/GcvT-like"/>
</dbReference>
<dbReference type="PANTHER" id="PTHR22602:SF0">
    <property type="entry name" value="TRANSFERASE CAF17, MITOCHONDRIAL-RELATED"/>
    <property type="match status" value="1"/>
</dbReference>
<keyword evidence="4" id="KW-1185">Reference proteome</keyword>
<proteinExistence type="predicted"/>
<name>A0ABR5ZKR1_9PROT</name>